<dbReference type="InterPro" id="IPR019544">
    <property type="entry name" value="Tetratricopeptide_SHNi-TPR_dom"/>
</dbReference>
<dbReference type="PANTHER" id="PTHR15081">
    <property type="entry name" value="NUCLEAR AUTOANTIGENIC SPERM PROTEIN NASP -RELATED"/>
    <property type="match status" value="1"/>
</dbReference>
<comment type="subcellular location">
    <subcellularLocation>
        <location evidence="1">Nucleus</location>
    </subcellularLocation>
</comment>
<dbReference type="GO" id="GO:0042393">
    <property type="term" value="F:histone binding"/>
    <property type="evidence" value="ECO:0007669"/>
    <property type="project" value="TreeGrafter"/>
</dbReference>
<dbReference type="PANTHER" id="PTHR15081:SF1">
    <property type="entry name" value="NUCLEAR AUTOANTIGENIC SPERM PROTEIN"/>
    <property type="match status" value="1"/>
</dbReference>
<dbReference type="GO" id="GO:0005654">
    <property type="term" value="C:nucleoplasm"/>
    <property type="evidence" value="ECO:0007669"/>
    <property type="project" value="TreeGrafter"/>
</dbReference>
<feature type="region of interest" description="Disordered" evidence="7">
    <location>
        <begin position="451"/>
        <end position="489"/>
    </location>
</feature>
<sequence>MPKMTATAPQPSAAEDQAKTAADETVGAGHVAAPAPAEGADSNSTPPATEKDGENEVEEESEEAEEDDEQEFAEKPADTLLGEGKTFFRSRNWAKAAEYFSRAVERKVAELGGADFHPELSTFYLWFGDALLTKEEQNAELFQFDKAKQDAESGAAAASSAAPASSSSATSSSSSTDKGTERHEEEVPGGNAAGKVSDEELAFEMLEMAKQCLLKKLEKSPPPATSSDLAEGEKNQSNKDTVHSDVIDLSFAFVRLADMQLMNERYDEAAQDYGEAVSLRERYRLPEQTLMAPLLSLAQATFFSGKKKAALDVFKRTLAIGKKIKDGFLGMPDGMTADALADTIEDLQLQITDVEKQIAEDAAAGITNEDTATKGSQCAARECIATTTSTFDAPQLDPSSAKVVRVSIRPASAAVSVIGGVSTKTERHDDEEEAFRHSPKKRRIDLRQLQGVAPEPKTVKGEAELQAPAEIPKVEEAKPEAEEVKTKEE</sequence>
<feature type="region of interest" description="Disordered" evidence="7">
    <location>
        <begin position="1"/>
        <end position="84"/>
    </location>
</feature>
<feature type="compositionally biased region" description="Low complexity" evidence="7">
    <location>
        <begin position="154"/>
        <end position="175"/>
    </location>
</feature>
<comment type="similarity">
    <text evidence="2">Belongs to the NASP family.</text>
</comment>
<accession>A0A086K4Z8</accession>
<feature type="coiled-coil region" evidence="6">
    <location>
        <begin position="337"/>
        <end position="364"/>
    </location>
</feature>
<dbReference type="SMART" id="SM00028">
    <property type="entry name" value="TPR"/>
    <property type="match status" value="3"/>
</dbReference>
<evidence type="ECO:0000256" key="2">
    <source>
        <dbReference type="ARBA" id="ARBA00008402"/>
    </source>
</evidence>
<feature type="compositionally biased region" description="Low complexity" evidence="7">
    <location>
        <begin position="26"/>
        <end position="40"/>
    </location>
</feature>
<dbReference type="Proteomes" id="UP000028828">
    <property type="component" value="Unassembled WGS sequence"/>
</dbReference>
<evidence type="ECO:0000256" key="1">
    <source>
        <dbReference type="ARBA" id="ARBA00004123"/>
    </source>
</evidence>
<dbReference type="InterPro" id="IPR019734">
    <property type="entry name" value="TPR_rpt"/>
</dbReference>
<proteinExistence type="inferred from homology"/>
<dbReference type="SUPFAM" id="SSF48452">
    <property type="entry name" value="TPR-like"/>
    <property type="match status" value="1"/>
</dbReference>
<keyword evidence="6" id="KW-0175">Coiled coil</keyword>
<organism evidence="9 10">
    <name type="scientific">Toxoplasma gondii p89</name>
    <dbReference type="NCBI Taxonomy" id="943119"/>
    <lineage>
        <taxon>Eukaryota</taxon>
        <taxon>Sar</taxon>
        <taxon>Alveolata</taxon>
        <taxon>Apicomplexa</taxon>
        <taxon>Conoidasida</taxon>
        <taxon>Coccidia</taxon>
        <taxon>Eucoccidiorida</taxon>
        <taxon>Eimeriorina</taxon>
        <taxon>Sarcocystidae</taxon>
        <taxon>Toxoplasma</taxon>
    </lineage>
</organism>
<dbReference type="OrthoDB" id="5587616at2759"/>
<dbReference type="InterPro" id="IPR051730">
    <property type="entry name" value="NASP-like"/>
</dbReference>
<dbReference type="InterPro" id="IPR011990">
    <property type="entry name" value="TPR-like_helical_dom_sf"/>
</dbReference>
<feature type="region of interest" description="Disordered" evidence="7">
    <location>
        <begin position="218"/>
        <end position="241"/>
    </location>
</feature>
<keyword evidence="5" id="KW-0539">Nucleus</keyword>
<dbReference type="GO" id="GO:0034080">
    <property type="term" value="P:CENP-A containing chromatin assembly"/>
    <property type="evidence" value="ECO:0007669"/>
    <property type="project" value="TreeGrafter"/>
</dbReference>
<feature type="compositionally biased region" description="Basic and acidic residues" evidence="7">
    <location>
        <begin position="472"/>
        <end position="489"/>
    </location>
</feature>
<feature type="compositionally biased region" description="Basic and acidic residues" evidence="7">
    <location>
        <begin position="231"/>
        <end position="241"/>
    </location>
</feature>
<evidence type="ECO:0000256" key="4">
    <source>
        <dbReference type="ARBA" id="ARBA00022803"/>
    </source>
</evidence>
<feature type="compositionally biased region" description="Acidic residues" evidence="7">
    <location>
        <begin position="55"/>
        <end position="71"/>
    </location>
</feature>
<keyword evidence="4" id="KW-0802">TPR repeat</keyword>
<protein>
    <submittedName>
        <fullName evidence="9">Tetratricopeptide repeat-containing protein</fullName>
    </submittedName>
</protein>
<dbReference type="Gene3D" id="1.25.40.10">
    <property type="entry name" value="Tetratricopeptide repeat domain"/>
    <property type="match status" value="1"/>
</dbReference>
<evidence type="ECO:0000313" key="9">
    <source>
        <dbReference type="EMBL" id="KFG39466.1"/>
    </source>
</evidence>
<gene>
    <name evidence="9" type="ORF">TGP89_262100</name>
</gene>
<dbReference type="Pfam" id="PF10516">
    <property type="entry name" value="SHNi-TPR"/>
    <property type="match status" value="1"/>
</dbReference>
<dbReference type="GO" id="GO:0006335">
    <property type="term" value="P:DNA replication-dependent chromatin assembly"/>
    <property type="evidence" value="ECO:0007669"/>
    <property type="project" value="TreeGrafter"/>
</dbReference>
<dbReference type="VEuPathDB" id="ToxoDB:TGP89_262100"/>
<evidence type="ECO:0000256" key="5">
    <source>
        <dbReference type="ARBA" id="ARBA00023242"/>
    </source>
</evidence>
<dbReference type="EMBL" id="AEYI02001272">
    <property type="protein sequence ID" value="KFG39466.1"/>
    <property type="molecule type" value="Genomic_DNA"/>
</dbReference>
<feature type="region of interest" description="Disordered" evidence="7">
    <location>
        <begin position="154"/>
        <end position="196"/>
    </location>
</feature>
<evidence type="ECO:0000313" key="10">
    <source>
        <dbReference type="Proteomes" id="UP000028828"/>
    </source>
</evidence>
<reference evidence="9 10" key="1">
    <citation type="submission" date="2014-03" db="EMBL/GenBank/DDBJ databases">
        <authorList>
            <person name="Sibley D."/>
            <person name="Venepally P."/>
            <person name="Karamycheva S."/>
            <person name="Hadjithomas M."/>
            <person name="Khan A."/>
            <person name="Brunk B."/>
            <person name="Roos D."/>
            <person name="Caler E."/>
            <person name="Lorenzi H."/>
        </authorList>
    </citation>
    <scope>NUCLEOTIDE SEQUENCE [LARGE SCALE GENOMIC DNA]</scope>
    <source>
        <strain evidence="10">p89</strain>
    </source>
</reference>
<evidence type="ECO:0000256" key="6">
    <source>
        <dbReference type="SAM" id="Coils"/>
    </source>
</evidence>
<keyword evidence="3" id="KW-0677">Repeat</keyword>
<evidence type="ECO:0000256" key="3">
    <source>
        <dbReference type="ARBA" id="ARBA00022737"/>
    </source>
</evidence>
<name>A0A086K4Z8_TOXGO</name>
<dbReference type="AlphaFoldDB" id="A0A086K4Z8"/>
<feature type="domain" description="Tetratricopeptide SHNi-TPR" evidence="8">
    <location>
        <begin position="254"/>
        <end position="282"/>
    </location>
</feature>
<evidence type="ECO:0000256" key="7">
    <source>
        <dbReference type="SAM" id="MobiDB-lite"/>
    </source>
</evidence>
<evidence type="ECO:0000259" key="8">
    <source>
        <dbReference type="Pfam" id="PF10516"/>
    </source>
</evidence>
<comment type="caution">
    <text evidence="9">The sequence shown here is derived from an EMBL/GenBank/DDBJ whole genome shotgun (WGS) entry which is preliminary data.</text>
</comment>